<dbReference type="PROSITE" id="PS51257">
    <property type="entry name" value="PROKAR_LIPOPROTEIN"/>
    <property type="match status" value="1"/>
</dbReference>
<name>A0A4R1Y7A9_ACICA</name>
<dbReference type="InterPro" id="IPR047937">
    <property type="entry name" value="Eex_IncN-like"/>
</dbReference>
<feature type="chain" id="PRO_5021003207" description="EexN family lipoprotein" evidence="1">
    <location>
        <begin position="25"/>
        <end position="79"/>
    </location>
</feature>
<accession>A0A4R1Y7A9</accession>
<dbReference type="EMBL" id="SLVJ01000001">
    <property type="protein sequence ID" value="TCM71045.1"/>
    <property type="molecule type" value="Genomic_DNA"/>
</dbReference>
<comment type="caution">
    <text evidence="2">The sequence shown here is derived from an EMBL/GenBank/DDBJ whole genome shotgun (WGS) entry which is preliminary data.</text>
</comment>
<evidence type="ECO:0000313" key="2">
    <source>
        <dbReference type="EMBL" id="TCM71045.1"/>
    </source>
</evidence>
<evidence type="ECO:0000256" key="1">
    <source>
        <dbReference type="SAM" id="SignalP"/>
    </source>
</evidence>
<organism evidence="2 3">
    <name type="scientific">Acinetobacter calcoaceticus</name>
    <dbReference type="NCBI Taxonomy" id="471"/>
    <lineage>
        <taxon>Bacteria</taxon>
        <taxon>Pseudomonadati</taxon>
        <taxon>Pseudomonadota</taxon>
        <taxon>Gammaproteobacteria</taxon>
        <taxon>Moraxellales</taxon>
        <taxon>Moraxellaceae</taxon>
        <taxon>Acinetobacter</taxon>
        <taxon>Acinetobacter calcoaceticus/baumannii complex</taxon>
    </lineage>
</organism>
<keyword evidence="3" id="KW-1185">Reference proteome</keyword>
<reference evidence="2 3" key="1">
    <citation type="submission" date="2019-03" db="EMBL/GenBank/DDBJ databases">
        <title>Genomic analyses of the natural microbiome of Caenorhabditis elegans.</title>
        <authorList>
            <person name="Samuel B."/>
        </authorList>
    </citation>
    <scope>NUCLEOTIDE SEQUENCE [LARGE SCALE GENOMIC DNA]</scope>
    <source>
        <strain evidence="2 3">JUb89</strain>
    </source>
</reference>
<protein>
    <recommendedName>
        <fullName evidence="4">EexN family lipoprotein</fullName>
    </recommendedName>
</protein>
<dbReference type="OrthoDB" id="6713544at2"/>
<dbReference type="AlphaFoldDB" id="A0A4R1Y7A9"/>
<dbReference type="NCBIfam" id="NF033894">
    <property type="entry name" value="Eex_IncN"/>
    <property type="match status" value="1"/>
</dbReference>
<sequence length="79" mass="8664">MKLQKILLLSAVVLGLSACTKVQTAEYYAKNPDEAKKVMMKCESTVKKGSELNEKEMKNCENAAKGMMSGMMSEITKGL</sequence>
<gene>
    <name evidence="2" type="ORF">EC844_101326</name>
</gene>
<keyword evidence="1" id="KW-0732">Signal</keyword>
<proteinExistence type="predicted"/>
<evidence type="ECO:0008006" key="4">
    <source>
        <dbReference type="Google" id="ProtNLM"/>
    </source>
</evidence>
<feature type="signal peptide" evidence="1">
    <location>
        <begin position="1"/>
        <end position="24"/>
    </location>
</feature>
<dbReference type="Proteomes" id="UP000294963">
    <property type="component" value="Unassembled WGS sequence"/>
</dbReference>
<evidence type="ECO:0000313" key="3">
    <source>
        <dbReference type="Proteomes" id="UP000294963"/>
    </source>
</evidence>